<dbReference type="InterPro" id="IPR027417">
    <property type="entry name" value="P-loop_NTPase"/>
</dbReference>
<dbReference type="AlphaFoldDB" id="A0A0T5NZW4"/>
<proteinExistence type="predicted"/>
<keyword evidence="3" id="KW-1185">Reference proteome</keyword>
<dbReference type="Gene3D" id="3.40.50.300">
    <property type="entry name" value="P-loop containing nucleotide triphosphate hydrolases"/>
    <property type="match status" value="1"/>
</dbReference>
<dbReference type="PATRIC" id="fig|1641875.4.peg.1380"/>
<dbReference type="OrthoDB" id="5638848at2"/>
<dbReference type="EMBL" id="LAXJ01000002">
    <property type="protein sequence ID" value="KRS14421.1"/>
    <property type="molecule type" value="Genomic_DNA"/>
</dbReference>
<dbReference type="SUPFAM" id="SSF52540">
    <property type="entry name" value="P-loop containing nucleoside triphosphate hydrolases"/>
    <property type="match status" value="1"/>
</dbReference>
<gene>
    <name evidence="2" type="ORF">XM53_01465</name>
</gene>
<accession>A0A0T5NZW4</accession>
<evidence type="ECO:0000313" key="2">
    <source>
        <dbReference type="EMBL" id="KRS14421.1"/>
    </source>
</evidence>
<protein>
    <submittedName>
        <fullName evidence="2">ATPase</fullName>
    </submittedName>
</protein>
<sequence>MTNKACNRHVILSGCSGGGKSTLLAALGRAGFQTVAEPGRRIVAQETAGRGAALPWVNPAAFARRAVDMAKQDRAGLGDASSWVFFDRGLIDAAVALEHEAGIEVSETLAGSARFHPLVFMAPPWPEIHRIDGERRHGFDDAVAEYHRLCGAYDRLGYKLVILPKTGVAERTVFVLNRLD</sequence>
<feature type="domain" description="NadR/Ttd14 AAA" evidence="1">
    <location>
        <begin position="10"/>
        <end position="171"/>
    </location>
</feature>
<comment type="caution">
    <text evidence="2">The sequence shown here is derived from an EMBL/GenBank/DDBJ whole genome shotgun (WGS) entry which is preliminary data.</text>
</comment>
<dbReference type="STRING" id="1641875.XM53_01465"/>
<dbReference type="InterPro" id="IPR038727">
    <property type="entry name" value="NadR/Ttd14_AAA_dom"/>
</dbReference>
<reference evidence="2 3" key="1">
    <citation type="submission" date="2015-04" db="EMBL/GenBank/DDBJ databases">
        <title>The draft genome sequence of Roseovarius sp.R12b.</title>
        <authorList>
            <person name="Li G."/>
            <person name="Lai Q."/>
            <person name="Shao Z."/>
            <person name="Yan P."/>
        </authorList>
    </citation>
    <scope>NUCLEOTIDE SEQUENCE [LARGE SCALE GENOMIC DNA]</scope>
    <source>
        <strain evidence="2 3">R12B</strain>
    </source>
</reference>
<dbReference type="Proteomes" id="UP000051295">
    <property type="component" value="Unassembled WGS sequence"/>
</dbReference>
<dbReference type="Pfam" id="PF13521">
    <property type="entry name" value="AAA_28"/>
    <property type="match status" value="1"/>
</dbReference>
<dbReference type="RefSeq" id="WP_057789553.1">
    <property type="nucleotide sequence ID" value="NZ_LAXJ01000002.1"/>
</dbReference>
<evidence type="ECO:0000313" key="3">
    <source>
        <dbReference type="Proteomes" id="UP000051295"/>
    </source>
</evidence>
<evidence type="ECO:0000259" key="1">
    <source>
        <dbReference type="Pfam" id="PF13521"/>
    </source>
</evidence>
<organism evidence="2 3">
    <name type="scientific">Roseovarius atlanticus</name>
    <dbReference type="NCBI Taxonomy" id="1641875"/>
    <lineage>
        <taxon>Bacteria</taxon>
        <taxon>Pseudomonadati</taxon>
        <taxon>Pseudomonadota</taxon>
        <taxon>Alphaproteobacteria</taxon>
        <taxon>Rhodobacterales</taxon>
        <taxon>Roseobacteraceae</taxon>
        <taxon>Roseovarius</taxon>
    </lineage>
</organism>
<name>A0A0T5NZW4_9RHOB</name>